<dbReference type="Gene3D" id="1.20.1600.10">
    <property type="entry name" value="Outer membrane efflux proteins (OEP)"/>
    <property type="match status" value="1"/>
</dbReference>
<accession>A0A2G8T7M2</accession>
<comment type="caution">
    <text evidence="1">The sequence shown here is derived from an EMBL/GenBank/DDBJ whole genome shotgun (WGS) entry which is preliminary data.</text>
</comment>
<dbReference type="GO" id="GO:0015562">
    <property type="term" value="F:efflux transmembrane transporter activity"/>
    <property type="evidence" value="ECO:0007669"/>
    <property type="project" value="InterPro"/>
</dbReference>
<proteinExistence type="predicted"/>
<name>A0A2G8T7M2_9BURK</name>
<keyword evidence="2" id="KW-1185">Reference proteome</keyword>
<reference evidence="1 2" key="1">
    <citation type="submission" date="2017-10" db="EMBL/GenBank/DDBJ databases">
        <title>Massilia psychrophilum sp. nov., a novel purple-pigmented bacterium isolated from Tianshan glacier, Xinjiang Municipality, China.</title>
        <authorList>
            <person name="Wang H."/>
        </authorList>
    </citation>
    <scope>NUCLEOTIDE SEQUENCE [LARGE SCALE GENOMIC DNA]</scope>
    <source>
        <strain evidence="1 2">JCM 30074</strain>
    </source>
</reference>
<gene>
    <name evidence="1" type="ORF">CR105_26250</name>
</gene>
<dbReference type="AlphaFoldDB" id="A0A2G8T7M2"/>
<organism evidence="1 2">
    <name type="scientific">Massilia eurypsychrophila</name>
    <dbReference type="NCBI Taxonomy" id="1485217"/>
    <lineage>
        <taxon>Bacteria</taxon>
        <taxon>Pseudomonadati</taxon>
        <taxon>Pseudomonadota</taxon>
        <taxon>Betaproteobacteria</taxon>
        <taxon>Burkholderiales</taxon>
        <taxon>Oxalobacteraceae</taxon>
        <taxon>Telluria group</taxon>
        <taxon>Massilia</taxon>
    </lineage>
</organism>
<protein>
    <recommendedName>
        <fullName evidence="3">Transporter</fullName>
    </recommendedName>
</protein>
<evidence type="ECO:0000313" key="2">
    <source>
        <dbReference type="Proteomes" id="UP000230390"/>
    </source>
</evidence>
<dbReference type="Proteomes" id="UP000230390">
    <property type="component" value="Unassembled WGS sequence"/>
</dbReference>
<dbReference type="EMBL" id="PDOC01000039">
    <property type="protein sequence ID" value="PIL42057.1"/>
    <property type="molecule type" value="Genomic_DNA"/>
</dbReference>
<dbReference type="RefSeq" id="WP_099793789.1">
    <property type="nucleotide sequence ID" value="NZ_JBHLYV010000026.1"/>
</dbReference>
<sequence length="227" mass="24060">MFSIFTSHASVSGMPVRKRHGTLLALLLLTSGLVAAGPTQLSFDEALRLASAASAAAKASSAAVAASSEAAAKAGQLPDPMLKLGMDNLPVSGPDKFRPNADFMTMRRVGIEQQWVSKNKRLARSERAQRAVEASEGSYLETVATVREATGKAWLTVLYKQRALALAQSIGRAMEQDLETLKASFRGAKVAATDVLQAKAELFQSGDAINAAEQELEIARTPCANIT</sequence>
<evidence type="ECO:0000313" key="1">
    <source>
        <dbReference type="EMBL" id="PIL42057.1"/>
    </source>
</evidence>
<dbReference type="SUPFAM" id="SSF56954">
    <property type="entry name" value="Outer membrane efflux proteins (OEP)"/>
    <property type="match status" value="1"/>
</dbReference>
<dbReference type="OrthoDB" id="9769048at2"/>
<evidence type="ECO:0008006" key="3">
    <source>
        <dbReference type="Google" id="ProtNLM"/>
    </source>
</evidence>